<comment type="caution">
    <text evidence="2">The sequence shown here is derived from an EMBL/GenBank/DDBJ whole genome shotgun (WGS) entry which is preliminary data.</text>
</comment>
<feature type="compositionally biased region" description="Low complexity" evidence="1">
    <location>
        <begin position="1"/>
        <end position="16"/>
    </location>
</feature>
<keyword evidence="3" id="KW-1185">Reference proteome</keyword>
<sequence>MQAMELPDLQTLLQPPLRFPPPEQERNRRRTASASPLRRPPPVFDPELPPRAWRNSIQIRSLGFLQGLTPMRI</sequence>
<name>A0AAV0IRX7_9ROSI</name>
<evidence type="ECO:0000256" key="1">
    <source>
        <dbReference type="SAM" id="MobiDB-lite"/>
    </source>
</evidence>
<gene>
    <name evidence="2" type="ORF">LITE_LOCUS10638</name>
</gene>
<feature type="region of interest" description="Disordered" evidence="1">
    <location>
        <begin position="1"/>
        <end position="49"/>
    </location>
</feature>
<feature type="compositionally biased region" description="Pro residues" evidence="1">
    <location>
        <begin position="38"/>
        <end position="49"/>
    </location>
</feature>
<proteinExistence type="predicted"/>
<organism evidence="2 3">
    <name type="scientific">Linum tenue</name>
    <dbReference type="NCBI Taxonomy" id="586396"/>
    <lineage>
        <taxon>Eukaryota</taxon>
        <taxon>Viridiplantae</taxon>
        <taxon>Streptophyta</taxon>
        <taxon>Embryophyta</taxon>
        <taxon>Tracheophyta</taxon>
        <taxon>Spermatophyta</taxon>
        <taxon>Magnoliopsida</taxon>
        <taxon>eudicotyledons</taxon>
        <taxon>Gunneridae</taxon>
        <taxon>Pentapetalae</taxon>
        <taxon>rosids</taxon>
        <taxon>fabids</taxon>
        <taxon>Malpighiales</taxon>
        <taxon>Linaceae</taxon>
        <taxon>Linum</taxon>
    </lineage>
</organism>
<dbReference type="Proteomes" id="UP001154282">
    <property type="component" value="Unassembled WGS sequence"/>
</dbReference>
<evidence type="ECO:0000313" key="2">
    <source>
        <dbReference type="EMBL" id="CAI0400167.1"/>
    </source>
</evidence>
<accession>A0AAV0IRX7</accession>
<dbReference type="EMBL" id="CAMGYJ010000004">
    <property type="protein sequence ID" value="CAI0400167.1"/>
    <property type="molecule type" value="Genomic_DNA"/>
</dbReference>
<dbReference type="AlphaFoldDB" id="A0AAV0IRX7"/>
<protein>
    <submittedName>
        <fullName evidence="2">Uncharacterized protein</fullName>
    </submittedName>
</protein>
<evidence type="ECO:0000313" key="3">
    <source>
        <dbReference type="Proteomes" id="UP001154282"/>
    </source>
</evidence>
<reference evidence="2" key="1">
    <citation type="submission" date="2022-08" db="EMBL/GenBank/DDBJ databases">
        <authorList>
            <person name="Gutierrez-Valencia J."/>
        </authorList>
    </citation>
    <scope>NUCLEOTIDE SEQUENCE</scope>
</reference>